<dbReference type="InterPro" id="IPR032710">
    <property type="entry name" value="NTF2-like_dom_sf"/>
</dbReference>
<reference evidence="2 3" key="1">
    <citation type="journal article" date="2019" name="Int. J. Syst. Evol. Microbiol.">
        <title>The Global Catalogue of Microorganisms (GCM) 10K type strain sequencing project: providing services to taxonomists for standard genome sequencing and annotation.</title>
        <authorList>
            <consortium name="The Broad Institute Genomics Platform"/>
            <consortium name="The Broad Institute Genome Sequencing Center for Infectious Disease"/>
            <person name="Wu L."/>
            <person name="Ma J."/>
        </authorList>
    </citation>
    <scope>NUCLEOTIDE SEQUENCE [LARGE SCALE GENOMIC DNA]</scope>
    <source>
        <strain evidence="2 3">JCM 15933</strain>
    </source>
</reference>
<sequence>MATIEELARRLERVEAELALRRLAHDYCIGADHRDMPRWASVWTADAVWETGPDRTFIGLDAICAAVQSQWNTFPIMQHATANHVVTIDGGSATGRCDVVVLVQLPDRRWIAGGGTYDDEYHYDDGLWRIAHRRVVRPFDLAPLPPAEGPGEVNEIPD</sequence>
<protein>
    <recommendedName>
        <fullName evidence="1">SnoaL-like domain-containing protein</fullName>
    </recommendedName>
</protein>
<name>A0ABN2AKS5_9ACTN</name>
<dbReference type="InterPro" id="IPR037401">
    <property type="entry name" value="SnoaL-like"/>
</dbReference>
<keyword evidence="3" id="KW-1185">Reference proteome</keyword>
<dbReference type="Proteomes" id="UP001501470">
    <property type="component" value="Unassembled WGS sequence"/>
</dbReference>
<evidence type="ECO:0000259" key="1">
    <source>
        <dbReference type="Pfam" id="PF13577"/>
    </source>
</evidence>
<dbReference type="EMBL" id="BAAAQD010000007">
    <property type="protein sequence ID" value="GAA1519826.1"/>
    <property type="molecule type" value="Genomic_DNA"/>
</dbReference>
<dbReference type="SUPFAM" id="SSF54427">
    <property type="entry name" value="NTF2-like"/>
    <property type="match status" value="1"/>
</dbReference>
<comment type="caution">
    <text evidence="2">The sequence shown here is derived from an EMBL/GenBank/DDBJ whole genome shotgun (WGS) entry which is preliminary data.</text>
</comment>
<dbReference type="Pfam" id="PF13577">
    <property type="entry name" value="SnoaL_4"/>
    <property type="match status" value="1"/>
</dbReference>
<proteinExistence type="predicted"/>
<evidence type="ECO:0000313" key="2">
    <source>
        <dbReference type="EMBL" id="GAA1519826.1"/>
    </source>
</evidence>
<dbReference type="RefSeq" id="WP_344503409.1">
    <property type="nucleotide sequence ID" value="NZ_BAAAQD010000007.1"/>
</dbReference>
<accession>A0ABN2AKS5</accession>
<feature type="domain" description="SnoaL-like" evidence="1">
    <location>
        <begin position="12"/>
        <end position="134"/>
    </location>
</feature>
<dbReference type="Gene3D" id="3.10.450.50">
    <property type="match status" value="1"/>
</dbReference>
<gene>
    <name evidence="2" type="ORF">GCM10009827_039140</name>
</gene>
<organism evidence="2 3">
    <name type="scientific">Dactylosporangium maewongense</name>
    <dbReference type="NCBI Taxonomy" id="634393"/>
    <lineage>
        <taxon>Bacteria</taxon>
        <taxon>Bacillati</taxon>
        <taxon>Actinomycetota</taxon>
        <taxon>Actinomycetes</taxon>
        <taxon>Micromonosporales</taxon>
        <taxon>Micromonosporaceae</taxon>
        <taxon>Dactylosporangium</taxon>
    </lineage>
</organism>
<evidence type="ECO:0000313" key="3">
    <source>
        <dbReference type="Proteomes" id="UP001501470"/>
    </source>
</evidence>